<organism evidence="7 8">
    <name type="scientific">Cyclostephanos tholiformis</name>
    <dbReference type="NCBI Taxonomy" id="382380"/>
    <lineage>
        <taxon>Eukaryota</taxon>
        <taxon>Sar</taxon>
        <taxon>Stramenopiles</taxon>
        <taxon>Ochrophyta</taxon>
        <taxon>Bacillariophyta</taxon>
        <taxon>Coscinodiscophyceae</taxon>
        <taxon>Thalassiosirophycidae</taxon>
        <taxon>Stephanodiscales</taxon>
        <taxon>Stephanodiscaceae</taxon>
        <taxon>Cyclostephanos</taxon>
    </lineage>
</organism>
<feature type="compositionally biased region" description="Low complexity" evidence="5">
    <location>
        <begin position="7"/>
        <end position="21"/>
    </location>
</feature>
<dbReference type="PANTHER" id="PTHR17920:SF3">
    <property type="entry name" value="TRANSMEMBRANE AND COILED-COIL DOMAIN-CONTAINING PROTEIN 4"/>
    <property type="match status" value="1"/>
</dbReference>
<keyword evidence="4 6" id="KW-0472">Membrane</keyword>
<sequence>MNFWTRSSQSSNSSSKRLPSSQTTSLKNGTAPLKKLPSLIKQSSNISSPSIPTRRQRMKLLKSIIHHADNVQNKFLVPKKIVNNPHELKPSSSVLSIDSVSSIFSSNDAAIAEINDKCYQRWHQVLQEGLVPMSVRALNLLEDSAATGGEATNDEEDSYFATLAGMDEDIQVMAILARAAALLDVPACLDAGILKNAPEYEEDGMKQINAMMKCTAMLLFQIVLATLEEAEKKSSSEASRRVAGYDGRIRHVIKSACVDVLSRAIIDSAEAFREQKTQSDIDDTVSFSGVHDVDEYSPWNIASIVSILDQTDLGRDAIFGVTEDKPSSRIYLASKKMRQEYIDENQTLKRKNSRSKRDKKISTTAEIASSETSPSLEVHSEQPKNPETPSLEIIPCKEETSADIVGNHCNQRNDEQGEERHKPDEDVEDGDEHDEAARRHFNAVFLATRKFELIERLVAIDIVRFLVIKEREIKLLKKELEEKKKKSHSLSSRLRTDKDDCHGSTNNKSGTADLVEIHSEEVSNDEDEKINNSIFSPFKVQQLKRGAKIAGAGLALGTIFAITGGLAAPALASAIGGIAALSGAGAAHSAALVAVLATFKAGAALFGVGGGGLSAYKMKKRTAGLSDFSIRRENIEQYMYLGAPEEKMKKGIEAMLPQLHTTVCVSGWLRENDIADFQLAWGVQPTCKYVKVDNDRRLRQLKRFYSIYNPPLVHVCEAFMQTLQKRLKKDFSWERIWHQLEQKYGANPDHMIPIENRRDNDITFLSYEEKEMIDGVLNEAKIVNLKKRGLGTKAVNEDDDIAKLVKVKKGHRKTTFGTEELDLETIEKDFFASVDSEFDNNEFSKPTDKGNDDEQVHFESDENKAENDDAEIRTKAQERINNLLADIPERSLTASNIQEVDGSHKMTNTDSAQVKDNAQDPPLKNEDEESKQEYDPEDKPIVWDWTRLYGTADIHTVTWESKMLSELCHIVENLALEVSSQATKVALQYSIIGAILTACALPSALATATKLIDDPYQIVVIRADEAGKELAKCLLQSDERRPVTLVGFSFGARVIYSCLRELAHQQDIWEENHSSHSTDMADKKGKEERRFKYDREPASLVADVIFIGLPRAIDKNALTSCRRVTGGRLVNCYTRNDWFLSVMFVARGGAPCGIKPVKDVPGIENYDVTSLVESHTKYASAIPSILQHVRFLEP</sequence>
<keyword evidence="8" id="KW-1185">Reference proteome</keyword>
<feature type="transmembrane region" description="Helical" evidence="6">
    <location>
        <begin position="591"/>
        <end position="616"/>
    </location>
</feature>
<gene>
    <name evidence="7" type="ORF">ACHAXA_009024</name>
</gene>
<keyword evidence="3 6" id="KW-1133">Transmembrane helix</keyword>
<evidence type="ECO:0000256" key="3">
    <source>
        <dbReference type="ARBA" id="ARBA00022989"/>
    </source>
</evidence>
<feature type="region of interest" description="Disordered" evidence="5">
    <location>
        <begin position="894"/>
        <end position="937"/>
    </location>
</feature>
<evidence type="ECO:0000256" key="1">
    <source>
        <dbReference type="ARBA" id="ARBA00004141"/>
    </source>
</evidence>
<dbReference type="Proteomes" id="UP001530377">
    <property type="component" value="Unassembled WGS sequence"/>
</dbReference>
<reference evidence="7 8" key="1">
    <citation type="submission" date="2024-10" db="EMBL/GenBank/DDBJ databases">
        <title>Updated reference genomes for cyclostephanoid diatoms.</title>
        <authorList>
            <person name="Roberts W.R."/>
            <person name="Alverson A.J."/>
        </authorList>
    </citation>
    <scope>NUCLEOTIDE SEQUENCE [LARGE SCALE GENOMIC DNA]</scope>
    <source>
        <strain evidence="7 8">AJA228-03</strain>
    </source>
</reference>
<feature type="compositionally biased region" description="Polar residues" evidence="5">
    <location>
        <begin position="40"/>
        <end position="53"/>
    </location>
</feature>
<dbReference type="InterPro" id="IPR007941">
    <property type="entry name" value="DUF726"/>
</dbReference>
<evidence type="ECO:0000313" key="7">
    <source>
        <dbReference type="EMBL" id="KAL3811076.1"/>
    </source>
</evidence>
<proteinExistence type="predicted"/>
<evidence type="ECO:0000256" key="4">
    <source>
        <dbReference type="ARBA" id="ARBA00023136"/>
    </source>
</evidence>
<name>A0ABD3RKL1_9STRA</name>
<feature type="region of interest" description="Disordered" evidence="5">
    <location>
        <begin position="1"/>
        <end position="53"/>
    </location>
</feature>
<feature type="compositionally biased region" description="Basic residues" evidence="5">
    <location>
        <begin position="348"/>
        <end position="359"/>
    </location>
</feature>
<comment type="caution">
    <text evidence="7">The sequence shown here is derived from an EMBL/GenBank/DDBJ whole genome shotgun (WGS) entry which is preliminary data.</text>
</comment>
<protein>
    <recommendedName>
        <fullName evidence="9">Transmembrane and coiled-coil domain-containing protein 4</fullName>
    </recommendedName>
</protein>
<dbReference type="Pfam" id="PF05277">
    <property type="entry name" value="DUF726"/>
    <property type="match status" value="3"/>
</dbReference>
<feature type="compositionally biased region" description="Low complexity" evidence="5">
    <location>
        <begin position="362"/>
        <end position="373"/>
    </location>
</feature>
<evidence type="ECO:0000313" key="8">
    <source>
        <dbReference type="Proteomes" id="UP001530377"/>
    </source>
</evidence>
<feature type="transmembrane region" description="Helical" evidence="6">
    <location>
        <begin position="549"/>
        <end position="571"/>
    </location>
</feature>
<feature type="compositionally biased region" description="Polar residues" evidence="5">
    <location>
        <begin position="905"/>
        <end position="916"/>
    </location>
</feature>
<dbReference type="EMBL" id="JALLPB020000283">
    <property type="protein sequence ID" value="KAL3811076.1"/>
    <property type="molecule type" value="Genomic_DNA"/>
</dbReference>
<keyword evidence="2 6" id="KW-0812">Transmembrane</keyword>
<comment type="subcellular location">
    <subcellularLocation>
        <location evidence="1">Membrane</location>
        <topology evidence="1">Multi-pass membrane protein</topology>
    </subcellularLocation>
</comment>
<feature type="region of interest" description="Disordered" evidence="5">
    <location>
        <begin position="486"/>
        <end position="514"/>
    </location>
</feature>
<feature type="region of interest" description="Disordered" evidence="5">
    <location>
        <begin position="346"/>
        <end position="433"/>
    </location>
</feature>
<dbReference type="PANTHER" id="PTHR17920">
    <property type="entry name" value="TRANSMEMBRANE AND COILED-COIL DOMAIN-CONTAINING PROTEIN 4 TMCO4"/>
    <property type="match status" value="1"/>
</dbReference>
<feature type="compositionally biased region" description="Basic and acidic residues" evidence="5">
    <location>
        <begin position="845"/>
        <end position="870"/>
    </location>
</feature>
<feature type="compositionally biased region" description="Basic and acidic residues" evidence="5">
    <location>
        <begin position="411"/>
        <end position="424"/>
    </location>
</feature>
<evidence type="ECO:0000256" key="6">
    <source>
        <dbReference type="SAM" id="Phobius"/>
    </source>
</evidence>
<dbReference type="AlphaFoldDB" id="A0ABD3RKL1"/>
<feature type="region of interest" description="Disordered" evidence="5">
    <location>
        <begin position="837"/>
        <end position="870"/>
    </location>
</feature>
<accession>A0ABD3RKL1</accession>
<evidence type="ECO:0008006" key="9">
    <source>
        <dbReference type="Google" id="ProtNLM"/>
    </source>
</evidence>
<evidence type="ECO:0000256" key="5">
    <source>
        <dbReference type="SAM" id="MobiDB-lite"/>
    </source>
</evidence>
<evidence type="ECO:0000256" key="2">
    <source>
        <dbReference type="ARBA" id="ARBA00022692"/>
    </source>
</evidence>
<dbReference type="GO" id="GO:0016020">
    <property type="term" value="C:membrane"/>
    <property type="evidence" value="ECO:0007669"/>
    <property type="project" value="UniProtKB-SubCell"/>
</dbReference>